<sequence length="84" mass="9538">MPYHEVEETLARALTYLRLSGIRVTPEVARRALRLVDSALEEGEQRLLARVMERLPDTFPLPEEALPPQTPPLHHASVHYADSL</sequence>
<feature type="region of interest" description="Disordered" evidence="1">
    <location>
        <begin position="62"/>
        <end position="84"/>
    </location>
</feature>
<keyword evidence="3" id="KW-1185">Reference proteome</keyword>
<dbReference type="Proteomes" id="UP000644441">
    <property type="component" value="Unassembled WGS sequence"/>
</dbReference>
<protein>
    <submittedName>
        <fullName evidence="2">Uncharacterized protein</fullName>
    </submittedName>
</protein>
<dbReference type="EMBL" id="ARXR01000041">
    <property type="protein sequence ID" value="MBF5054388.1"/>
    <property type="molecule type" value="Genomic_DNA"/>
</dbReference>
<evidence type="ECO:0000313" key="3">
    <source>
        <dbReference type="Proteomes" id="UP000644441"/>
    </source>
</evidence>
<dbReference type="GeneID" id="99767034"/>
<proteinExistence type="predicted"/>
<gene>
    <name evidence="2" type="ORF">ISO4_02990</name>
</gene>
<organism evidence="2 3">
    <name type="scientific">Alloalcanivorax venustensis ISO4</name>
    <dbReference type="NCBI Taxonomy" id="1177184"/>
    <lineage>
        <taxon>Bacteria</taxon>
        <taxon>Pseudomonadati</taxon>
        <taxon>Pseudomonadota</taxon>
        <taxon>Gammaproteobacteria</taxon>
        <taxon>Oceanospirillales</taxon>
        <taxon>Alcanivoracaceae</taxon>
        <taxon>Alloalcanivorax</taxon>
    </lineage>
</organism>
<accession>A0ABS0AJS3</accession>
<evidence type="ECO:0000256" key="1">
    <source>
        <dbReference type="SAM" id="MobiDB-lite"/>
    </source>
</evidence>
<reference evidence="2 3" key="1">
    <citation type="submission" date="2012-09" db="EMBL/GenBank/DDBJ databases">
        <title>Genome Sequence of alkane-degrading Bacterium Alcanivorax venustensis ISO4.</title>
        <authorList>
            <person name="Lai Q."/>
            <person name="Shao Z."/>
        </authorList>
    </citation>
    <scope>NUCLEOTIDE SEQUENCE [LARGE SCALE GENOMIC DNA]</scope>
    <source>
        <strain evidence="2 3">ISO4</strain>
    </source>
</reference>
<evidence type="ECO:0000313" key="2">
    <source>
        <dbReference type="EMBL" id="MBF5054388.1"/>
    </source>
</evidence>
<comment type="caution">
    <text evidence="2">The sequence shown here is derived from an EMBL/GenBank/DDBJ whole genome shotgun (WGS) entry which is preliminary data.</text>
</comment>
<dbReference type="RefSeq" id="WP_228548183.1">
    <property type="nucleotide sequence ID" value="NZ_ARXR01000041.1"/>
</dbReference>
<name>A0ABS0AJS3_9GAMM</name>